<dbReference type="RefSeq" id="WP_339965492.1">
    <property type="nucleotide sequence ID" value="NZ_JBBHJY010000002.1"/>
</dbReference>
<dbReference type="Proteomes" id="UP001379235">
    <property type="component" value="Unassembled WGS sequence"/>
</dbReference>
<gene>
    <name evidence="1" type="ORF">WG900_05815</name>
</gene>
<organism evidence="1 2">
    <name type="scientific">Novosphingobium aquae</name>
    <dbReference type="NCBI Taxonomy" id="3133435"/>
    <lineage>
        <taxon>Bacteria</taxon>
        <taxon>Pseudomonadati</taxon>
        <taxon>Pseudomonadota</taxon>
        <taxon>Alphaproteobacteria</taxon>
        <taxon>Sphingomonadales</taxon>
        <taxon>Sphingomonadaceae</taxon>
        <taxon>Novosphingobium</taxon>
    </lineage>
</organism>
<comment type="caution">
    <text evidence="1">The sequence shown here is derived from an EMBL/GenBank/DDBJ whole genome shotgun (WGS) entry which is preliminary data.</text>
</comment>
<evidence type="ECO:0000313" key="2">
    <source>
        <dbReference type="Proteomes" id="UP001379235"/>
    </source>
</evidence>
<dbReference type="InterPro" id="IPR036465">
    <property type="entry name" value="vWFA_dom_sf"/>
</dbReference>
<dbReference type="SUPFAM" id="SSF53300">
    <property type="entry name" value="vWA-like"/>
    <property type="match status" value="1"/>
</dbReference>
<name>A0ABU8S698_9SPHN</name>
<keyword evidence="2" id="KW-1185">Reference proteome</keyword>
<sequence length="268" mass="28994">MMRLFGWSQYAISVTCGAELQLASADVMFLLDTTGSMASLPDGSDCTSGSSSKIQGLREAVKDLYKTVAAAVIDKNTTRISFGFVPCSMTVNASELLTTGAMPTSYIADSHSYQTKLAYFGTPEYTGTNSAPANSVETYAYAISQNDCYDYGDNDYPSYGNNPATSGTSPADTTKTTYSYNSWTRTSGSSWWATGTCKRNKSVVTTTWATGSSYRFSYYVYRKGTVPTANYKGFGSVSYVSSISSWATVPTRGPMTWSCLPQWLALRG</sequence>
<accession>A0ABU8S698</accession>
<evidence type="ECO:0000313" key="1">
    <source>
        <dbReference type="EMBL" id="MEJ6009431.1"/>
    </source>
</evidence>
<protein>
    <recommendedName>
        <fullName evidence="3">VWFA domain-containing protein</fullName>
    </recommendedName>
</protein>
<evidence type="ECO:0008006" key="3">
    <source>
        <dbReference type="Google" id="ProtNLM"/>
    </source>
</evidence>
<reference evidence="1 2" key="1">
    <citation type="submission" date="2024-03" db="EMBL/GenBank/DDBJ databases">
        <authorList>
            <person name="Jo J.-H."/>
        </authorList>
    </citation>
    <scope>NUCLEOTIDE SEQUENCE [LARGE SCALE GENOMIC DNA]</scope>
    <source>
        <strain evidence="1 2">AS3R-12</strain>
    </source>
</reference>
<dbReference type="EMBL" id="JBBHJY010000002">
    <property type="protein sequence ID" value="MEJ6009431.1"/>
    <property type="molecule type" value="Genomic_DNA"/>
</dbReference>
<proteinExistence type="predicted"/>
<dbReference type="Gene3D" id="3.40.50.410">
    <property type="entry name" value="von Willebrand factor, type A domain"/>
    <property type="match status" value="1"/>
</dbReference>